<evidence type="ECO:0000256" key="1">
    <source>
        <dbReference type="SAM" id="Phobius"/>
    </source>
</evidence>
<dbReference type="AlphaFoldDB" id="A0A4U5NFH4"/>
<reference evidence="2" key="1">
    <citation type="submission" date="2013-11" db="EMBL/GenBank/DDBJ databases">
        <authorList>
            <person name="Sternberg P."/>
            <person name="Dillman A."/>
            <person name="Macchietto M."/>
        </authorList>
    </citation>
    <scope>NUCLEOTIDE SEQUENCE</scope>
    <source>
        <strain evidence="2">ALL</strain>
    </source>
</reference>
<comment type="caution">
    <text evidence="2">The sequence shown here is derived from an EMBL/GenBank/DDBJ whole genome shotgun (WGS) entry which is preliminary data.</text>
</comment>
<sequence>MGKKNPVLKKYIKGGKHWPAWVVRSATFGMCSIARSLNLISLLAFLKEGHSEVRASVLSNIDFYATSLLTHPPVFLAIYDDKECREGYYCLVVYYAVTFLFCISVGSPFLTEAMENVICISYNILSP</sequence>
<evidence type="ECO:0000313" key="2">
    <source>
        <dbReference type="EMBL" id="TKR81393.1"/>
    </source>
</evidence>
<gene>
    <name evidence="2" type="ORF">L596_015268</name>
</gene>
<protein>
    <submittedName>
        <fullName evidence="2">Uncharacterized protein</fullName>
    </submittedName>
</protein>
<proteinExistence type="predicted"/>
<reference evidence="2" key="3">
    <citation type="journal article" date="2019" name="G3 (Bethesda)">
        <title>Hybrid Assembly of the Genome of the Entomopathogenic Nematode Steinernema carpocapsae Identifies the X-Chromosome.</title>
        <authorList>
            <person name="Serra L."/>
            <person name="Macchietto M."/>
            <person name="Macias-Munoz A."/>
            <person name="McGill C.J."/>
            <person name="Rodriguez I.M."/>
            <person name="Rodriguez B."/>
            <person name="Murad R."/>
            <person name="Mortazavi A."/>
        </authorList>
    </citation>
    <scope>NUCLEOTIDE SEQUENCE</scope>
    <source>
        <strain evidence="2">ALL</strain>
    </source>
</reference>
<keyword evidence="1" id="KW-0812">Transmembrane</keyword>
<reference evidence="2" key="2">
    <citation type="journal article" date="2015" name="Genome Biol.">
        <title>Comparative genomics of Steinernema reveals deeply conserved gene regulatory networks.</title>
        <authorList>
            <person name="Dillman A.R."/>
            <person name="Macchietto M."/>
            <person name="Porter C.F."/>
            <person name="Rogers A."/>
            <person name="Williams B."/>
            <person name="Antoshechkin I."/>
            <person name="Lee M.M."/>
            <person name="Goodwin Z."/>
            <person name="Lu X."/>
            <person name="Lewis E.E."/>
            <person name="Goodrich-Blair H."/>
            <person name="Stock S.P."/>
            <person name="Adams B.J."/>
            <person name="Sternberg P.W."/>
            <person name="Mortazavi A."/>
        </authorList>
    </citation>
    <scope>NUCLEOTIDE SEQUENCE [LARGE SCALE GENOMIC DNA]</scope>
    <source>
        <strain evidence="2">ALL</strain>
    </source>
</reference>
<accession>A0A4U5NFH4</accession>
<name>A0A4U5NFH4_STECR</name>
<feature type="transmembrane region" description="Helical" evidence="1">
    <location>
        <begin position="91"/>
        <end position="110"/>
    </location>
</feature>
<dbReference type="EMBL" id="AZBU02000004">
    <property type="protein sequence ID" value="TKR81393.1"/>
    <property type="molecule type" value="Genomic_DNA"/>
</dbReference>
<keyword evidence="1" id="KW-1133">Transmembrane helix</keyword>
<dbReference type="OrthoDB" id="10040649at2759"/>
<keyword evidence="1" id="KW-0472">Membrane</keyword>
<organism evidence="2">
    <name type="scientific">Steinernema carpocapsae</name>
    <name type="common">Entomopathogenic nematode</name>
    <dbReference type="NCBI Taxonomy" id="34508"/>
    <lineage>
        <taxon>Eukaryota</taxon>
        <taxon>Metazoa</taxon>
        <taxon>Ecdysozoa</taxon>
        <taxon>Nematoda</taxon>
        <taxon>Chromadorea</taxon>
        <taxon>Rhabditida</taxon>
        <taxon>Tylenchina</taxon>
        <taxon>Panagrolaimomorpha</taxon>
        <taxon>Strongyloidoidea</taxon>
        <taxon>Steinernematidae</taxon>
        <taxon>Steinernema</taxon>
    </lineage>
</organism>